<keyword evidence="2" id="KW-1185">Reference proteome</keyword>
<dbReference type="EMBL" id="BHZD01000001">
    <property type="protein sequence ID" value="GCD46154.1"/>
    <property type="molecule type" value="Genomic_DNA"/>
</dbReference>
<accession>A0A401WA14</accession>
<evidence type="ECO:0000313" key="1">
    <source>
        <dbReference type="EMBL" id="GCD46154.1"/>
    </source>
</evidence>
<dbReference type="AlphaFoldDB" id="A0A401WA14"/>
<sequence length="204" mass="22388">MSARDLIRRYVSLLGDSWTPRATTDARVEQVYAAVRAEVLREEARRLRRLADEMSEVGRARQAEGLYRAALVLEERADEAGKDTRKGESTRATSPWQRAVDGLNALTDAEVDFHIEPDGHIANPSGDEHIEWDRKAQRWRLVHDDEDGSAPDPGMTAAELAAAGPGAYQCRCGHGSNVHGPFCFAQGCQCGSFTHRSKGGDADV</sequence>
<dbReference type="RefSeq" id="WP_125056581.1">
    <property type="nucleotide sequence ID" value="NZ_BHZD01000001.1"/>
</dbReference>
<gene>
    <name evidence="1" type="ORF">GKJPGBOP_05901</name>
</gene>
<evidence type="ECO:0000313" key="2">
    <source>
        <dbReference type="Proteomes" id="UP000286746"/>
    </source>
</evidence>
<comment type="caution">
    <text evidence="1">The sequence shown here is derived from an EMBL/GenBank/DDBJ whole genome shotgun (WGS) entry which is preliminary data.</text>
</comment>
<proteinExistence type="predicted"/>
<reference evidence="1 2" key="1">
    <citation type="submission" date="2018-11" db="EMBL/GenBank/DDBJ databases">
        <title>Whole genome sequence of Streptomyces paromomycinus NBRC 15454(T).</title>
        <authorList>
            <person name="Komaki H."/>
            <person name="Tamura T."/>
        </authorList>
    </citation>
    <scope>NUCLEOTIDE SEQUENCE [LARGE SCALE GENOMIC DNA]</scope>
    <source>
        <strain evidence="1 2">NBRC 15454</strain>
    </source>
</reference>
<dbReference type="Proteomes" id="UP000286746">
    <property type="component" value="Unassembled WGS sequence"/>
</dbReference>
<name>A0A401WA14_STREY</name>
<protein>
    <submittedName>
        <fullName evidence="1">Uncharacterized protein</fullName>
    </submittedName>
</protein>
<organism evidence="1 2">
    <name type="scientific">Streptomyces paromomycinus</name>
    <name type="common">Streptomyces rimosus subsp. paromomycinus</name>
    <dbReference type="NCBI Taxonomy" id="92743"/>
    <lineage>
        <taxon>Bacteria</taxon>
        <taxon>Bacillati</taxon>
        <taxon>Actinomycetota</taxon>
        <taxon>Actinomycetes</taxon>
        <taxon>Kitasatosporales</taxon>
        <taxon>Streptomycetaceae</taxon>
        <taxon>Streptomyces</taxon>
    </lineage>
</organism>